<dbReference type="SUPFAM" id="SSF47598">
    <property type="entry name" value="Ribbon-helix-helix"/>
    <property type="match status" value="1"/>
</dbReference>
<accession>A0A6N2TZR3</accession>
<dbReference type="GO" id="GO:0043565">
    <property type="term" value="F:sequence-specific DNA binding"/>
    <property type="evidence" value="ECO:0007669"/>
    <property type="project" value="UniProtKB-ARBA"/>
</dbReference>
<dbReference type="EMBL" id="CACRTI010000004">
    <property type="protein sequence ID" value="VYT11405.1"/>
    <property type="molecule type" value="Genomic_DNA"/>
</dbReference>
<sequence length="122" mass="13716">MAEKQVKDYEKFVVRFPDGMRDVVAERAKRNGRSMNSEIIDIISNAVSQPALAQEGIEFLLSLVDPNEVEKLSANERKRAKNLLVDAAAIMAQRLESESKDLRVLLYLASKDSPLNENKKPT</sequence>
<dbReference type="RefSeq" id="WP_305764047.1">
    <property type="nucleotide sequence ID" value="NZ_CACRTI010000004.1"/>
</dbReference>
<dbReference type="Pfam" id="PF03869">
    <property type="entry name" value="Arc"/>
    <property type="match status" value="1"/>
</dbReference>
<evidence type="ECO:0000313" key="1">
    <source>
        <dbReference type="EMBL" id="VYT11405.1"/>
    </source>
</evidence>
<dbReference type="Gene3D" id="1.10.1220.10">
    <property type="entry name" value="Met repressor-like"/>
    <property type="match status" value="1"/>
</dbReference>
<proteinExistence type="predicted"/>
<organism evidence="1">
    <name type="scientific">Citrobacter amalonaticus</name>
    <dbReference type="NCBI Taxonomy" id="35703"/>
    <lineage>
        <taxon>Bacteria</taxon>
        <taxon>Pseudomonadati</taxon>
        <taxon>Pseudomonadota</taxon>
        <taxon>Gammaproteobacteria</taxon>
        <taxon>Enterobacterales</taxon>
        <taxon>Enterobacteriaceae</taxon>
        <taxon>Citrobacter</taxon>
    </lineage>
</organism>
<name>A0A6N2TZR3_CITAM</name>
<dbReference type="InterPro" id="IPR005569">
    <property type="entry name" value="Arc_DNA-bd_dom"/>
</dbReference>
<dbReference type="InterPro" id="IPR013321">
    <property type="entry name" value="Arc_rbn_hlx_hlx"/>
</dbReference>
<dbReference type="InterPro" id="IPR010985">
    <property type="entry name" value="Ribbon_hlx_hlx"/>
</dbReference>
<dbReference type="AlphaFoldDB" id="A0A6N2TZR3"/>
<protein>
    <submittedName>
        <fullName evidence="1">Arc-like DNA binding domain protein</fullName>
    </submittedName>
</protein>
<dbReference type="GO" id="GO:0006355">
    <property type="term" value="P:regulation of DNA-templated transcription"/>
    <property type="evidence" value="ECO:0007669"/>
    <property type="project" value="InterPro"/>
</dbReference>
<gene>
    <name evidence="1" type="ORF">CALFYP1_02809</name>
</gene>
<reference evidence="1" key="1">
    <citation type="submission" date="2019-11" db="EMBL/GenBank/DDBJ databases">
        <authorList>
            <person name="Feng L."/>
        </authorList>
    </citation>
    <scope>NUCLEOTIDE SEQUENCE</scope>
    <source>
        <strain evidence="1">CAmalonaticusLFYP1</strain>
    </source>
</reference>